<dbReference type="InterPro" id="IPR041663">
    <property type="entry name" value="DisA/LigA_HHH"/>
</dbReference>
<evidence type="ECO:0000313" key="17">
    <source>
        <dbReference type="Proteomes" id="UP000185812"/>
    </source>
</evidence>
<dbReference type="InterPro" id="IPR004149">
    <property type="entry name" value="Znf_DNAligase_C4"/>
</dbReference>
<organism evidence="16 17">
    <name type="scientific">Rhodothermus profundi</name>
    <dbReference type="NCBI Taxonomy" id="633813"/>
    <lineage>
        <taxon>Bacteria</taxon>
        <taxon>Pseudomonadati</taxon>
        <taxon>Rhodothermota</taxon>
        <taxon>Rhodothermia</taxon>
        <taxon>Rhodothermales</taxon>
        <taxon>Rhodothermaceae</taxon>
        <taxon>Rhodothermus</taxon>
    </lineage>
</organism>
<dbReference type="FunFam" id="1.10.287.610:FF:000002">
    <property type="entry name" value="DNA ligase"/>
    <property type="match status" value="1"/>
</dbReference>
<feature type="binding site" evidence="14">
    <location>
        <begin position="115"/>
        <end position="116"/>
    </location>
    <ligand>
        <name>NAD(+)</name>
        <dbReference type="ChEBI" id="CHEBI:57540"/>
    </ligand>
</feature>
<evidence type="ECO:0000256" key="7">
    <source>
        <dbReference type="ARBA" id="ARBA00022763"/>
    </source>
</evidence>
<feature type="binding site" evidence="14">
    <location>
        <begin position="66"/>
        <end position="70"/>
    </location>
    <ligand>
        <name>NAD(+)</name>
        <dbReference type="ChEBI" id="CHEBI:57540"/>
    </ligand>
</feature>
<dbReference type="Gene3D" id="2.40.50.140">
    <property type="entry name" value="Nucleic acid-binding proteins"/>
    <property type="match status" value="1"/>
</dbReference>
<dbReference type="InterPro" id="IPR013839">
    <property type="entry name" value="DNAligase_adenylation"/>
</dbReference>
<keyword evidence="6 14" id="KW-0479">Metal-binding</keyword>
<feature type="binding site" evidence="14">
    <location>
        <position position="151"/>
    </location>
    <ligand>
        <name>NAD(+)</name>
        <dbReference type="ChEBI" id="CHEBI:57540"/>
    </ligand>
</feature>
<dbReference type="InterPro" id="IPR036420">
    <property type="entry name" value="BRCT_dom_sf"/>
</dbReference>
<feature type="domain" description="BRCT" evidence="15">
    <location>
        <begin position="633"/>
        <end position="712"/>
    </location>
</feature>
<dbReference type="OrthoDB" id="9759736at2"/>
<evidence type="ECO:0000313" key="16">
    <source>
        <dbReference type="EMBL" id="SHK14055.1"/>
    </source>
</evidence>
<feature type="binding site" evidence="14">
    <location>
        <position position="332"/>
    </location>
    <ligand>
        <name>NAD(+)</name>
        <dbReference type="ChEBI" id="CHEBI:57540"/>
    </ligand>
</feature>
<dbReference type="EC" id="6.5.1.2" evidence="2 14"/>
<dbReference type="GO" id="GO:0006281">
    <property type="term" value="P:DNA repair"/>
    <property type="evidence" value="ECO:0007669"/>
    <property type="project" value="UniProtKB-KW"/>
</dbReference>
<dbReference type="Pfam" id="PF03120">
    <property type="entry name" value="OB_DNA_ligase"/>
    <property type="match status" value="1"/>
</dbReference>
<dbReference type="PROSITE" id="PS01055">
    <property type="entry name" value="DNA_LIGASE_N1"/>
    <property type="match status" value="1"/>
</dbReference>
<dbReference type="Gene3D" id="1.10.287.610">
    <property type="entry name" value="Helix hairpin bin"/>
    <property type="match status" value="1"/>
</dbReference>
<dbReference type="PANTHER" id="PTHR23389">
    <property type="entry name" value="CHROMOSOME TRANSMISSION FIDELITY FACTOR 18"/>
    <property type="match status" value="1"/>
</dbReference>
<dbReference type="InterPro" id="IPR012340">
    <property type="entry name" value="NA-bd_OB-fold"/>
</dbReference>
<comment type="similarity">
    <text evidence="13 14">Belongs to the NAD-dependent DNA ligase family. LigA subfamily.</text>
</comment>
<dbReference type="Pfam" id="PF03119">
    <property type="entry name" value="DNA_ligase_ZBD"/>
    <property type="match status" value="1"/>
</dbReference>
<feature type="binding site" evidence="14">
    <location>
        <position position="215"/>
    </location>
    <ligand>
        <name>NAD(+)</name>
        <dbReference type="ChEBI" id="CHEBI:57540"/>
    </ligand>
</feature>
<dbReference type="NCBIfam" id="NF005932">
    <property type="entry name" value="PRK07956.1"/>
    <property type="match status" value="1"/>
</dbReference>
<reference evidence="17" key="1">
    <citation type="submission" date="2016-11" db="EMBL/GenBank/DDBJ databases">
        <authorList>
            <person name="Varghese N."/>
            <person name="Submissions S."/>
        </authorList>
    </citation>
    <scope>NUCLEOTIDE SEQUENCE [LARGE SCALE GENOMIC DNA]</scope>
    <source>
        <strain evidence="17">DSM 22212</strain>
    </source>
</reference>
<evidence type="ECO:0000256" key="3">
    <source>
        <dbReference type="ARBA" id="ARBA00013308"/>
    </source>
</evidence>
<name>A0A1M6Q1C6_9BACT</name>
<keyword evidence="5 14" id="KW-0235">DNA replication</keyword>
<feature type="active site" description="N6-AMP-lysine intermediate" evidence="14">
    <location>
        <position position="153"/>
    </location>
</feature>
<feature type="binding site" evidence="14">
    <location>
        <position position="468"/>
    </location>
    <ligand>
        <name>Zn(2+)</name>
        <dbReference type="ChEBI" id="CHEBI:29105"/>
    </ligand>
</feature>
<dbReference type="HAMAP" id="MF_01588">
    <property type="entry name" value="DNA_ligase_A"/>
    <property type="match status" value="1"/>
</dbReference>
<dbReference type="GO" id="GO:0005829">
    <property type="term" value="C:cytosol"/>
    <property type="evidence" value="ECO:0007669"/>
    <property type="project" value="TreeGrafter"/>
</dbReference>
<dbReference type="RefSeq" id="WP_072714295.1">
    <property type="nucleotide sequence ID" value="NZ_FRAU01000001.1"/>
</dbReference>
<dbReference type="InterPro" id="IPR001679">
    <property type="entry name" value="DNA_ligase"/>
</dbReference>
<keyword evidence="8 14" id="KW-0862">Zinc</keyword>
<dbReference type="PANTHER" id="PTHR23389:SF9">
    <property type="entry name" value="DNA LIGASE"/>
    <property type="match status" value="1"/>
</dbReference>
<gene>
    <name evidence="14" type="primary">ligA</name>
    <name evidence="16" type="ORF">SAMN04488087_0426</name>
</gene>
<dbReference type="PIRSF" id="PIRSF001604">
    <property type="entry name" value="LigA"/>
    <property type="match status" value="1"/>
</dbReference>
<evidence type="ECO:0000256" key="13">
    <source>
        <dbReference type="ARBA" id="ARBA00060881"/>
    </source>
</evidence>
<accession>A0A1M6Q1C6</accession>
<dbReference type="GO" id="GO:0003677">
    <property type="term" value="F:DNA binding"/>
    <property type="evidence" value="ECO:0007669"/>
    <property type="project" value="InterPro"/>
</dbReference>
<keyword evidence="11 14" id="KW-0234">DNA repair</keyword>
<dbReference type="Gene3D" id="3.40.50.10190">
    <property type="entry name" value="BRCT domain"/>
    <property type="match status" value="1"/>
</dbReference>
<feature type="binding site" evidence="14">
    <location>
        <position position="453"/>
    </location>
    <ligand>
        <name>Zn(2+)</name>
        <dbReference type="ChEBI" id="CHEBI:29105"/>
    </ligand>
</feature>
<evidence type="ECO:0000256" key="1">
    <source>
        <dbReference type="ARBA" id="ARBA00004067"/>
    </source>
</evidence>
<dbReference type="InterPro" id="IPR004150">
    <property type="entry name" value="NAD_DNA_ligase_OB"/>
</dbReference>
<dbReference type="FunFam" id="2.40.50.140:FF:000012">
    <property type="entry name" value="DNA ligase"/>
    <property type="match status" value="1"/>
</dbReference>
<dbReference type="GO" id="GO:0046872">
    <property type="term" value="F:metal ion binding"/>
    <property type="evidence" value="ECO:0007669"/>
    <property type="project" value="UniProtKB-KW"/>
</dbReference>
<dbReference type="CDD" id="cd00114">
    <property type="entry name" value="LIGANc"/>
    <property type="match status" value="1"/>
</dbReference>
<dbReference type="EMBL" id="FRAU01000001">
    <property type="protein sequence ID" value="SHK14055.1"/>
    <property type="molecule type" value="Genomic_DNA"/>
</dbReference>
<dbReference type="Gene3D" id="6.20.10.30">
    <property type="match status" value="1"/>
</dbReference>
<feature type="binding site" evidence="14">
    <location>
        <position position="450"/>
    </location>
    <ligand>
        <name>Zn(2+)</name>
        <dbReference type="ChEBI" id="CHEBI:29105"/>
    </ligand>
</feature>
<evidence type="ECO:0000256" key="8">
    <source>
        <dbReference type="ARBA" id="ARBA00022833"/>
    </source>
</evidence>
<dbReference type="CDD" id="cd17748">
    <property type="entry name" value="BRCT_DNA_ligase_like"/>
    <property type="match status" value="1"/>
</dbReference>
<comment type="catalytic activity">
    <reaction evidence="12 14">
        <text>NAD(+) + (deoxyribonucleotide)n-3'-hydroxyl + 5'-phospho-(deoxyribonucleotide)m = (deoxyribonucleotide)n+m + AMP + beta-nicotinamide D-nucleotide.</text>
        <dbReference type="EC" id="6.5.1.2"/>
    </reaction>
</comment>
<dbReference type="GO" id="GO:0003911">
    <property type="term" value="F:DNA ligase (NAD+) activity"/>
    <property type="evidence" value="ECO:0007669"/>
    <property type="project" value="UniProtKB-UniRule"/>
</dbReference>
<evidence type="ECO:0000256" key="10">
    <source>
        <dbReference type="ARBA" id="ARBA00023027"/>
    </source>
</evidence>
<dbReference type="GO" id="GO:0006260">
    <property type="term" value="P:DNA replication"/>
    <property type="evidence" value="ECO:0007669"/>
    <property type="project" value="UniProtKB-KW"/>
</dbReference>
<evidence type="ECO:0000256" key="9">
    <source>
        <dbReference type="ARBA" id="ARBA00022842"/>
    </source>
</evidence>
<keyword evidence="10 14" id="KW-0520">NAD</keyword>
<keyword evidence="7 14" id="KW-0227">DNA damage</keyword>
<evidence type="ECO:0000256" key="11">
    <source>
        <dbReference type="ARBA" id="ARBA00023204"/>
    </source>
</evidence>
<dbReference type="SMART" id="SM00292">
    <property type="entry name" value="BRCT"/>
    <property type="match status" value="1"/>
</dbReference>
<keyword evidence="9 14" id="KW-0460">Magnesium</keyword>
<evidence type="ECO:0000256" key="4">
    <source>
        <dbReference type="ARBA" id="ARBA00022598"/>
    </source>
</evidence>
<feature type="binding site" evidence="14">
    <location>
        <position position="473"/>
    </location>
    <ligand>
        <name>Zn(2+)</name>
        <dbReference type="ChEBI" id="CHEBI:29105"/>
    </ligand>
</feature>
<feature type="binding site" evidence="14">
    <location>
        <position position="356"/>
    </location>
    <ligand>
        <name>NAD(+)</name>
        <dbReference type="ChEBI" id="CHEBI:57540"/>
    </ligand>
</feature>
<dbReference type="FunFam" id="1.10.150.20:FF:000007">
    <property type="entry name" value="DNA ligase"/>
    <property type="match status" value="1"/>
</dbReference>
<dbReference type="AlphaFoldDB" id="A0A1M6Q1C6"/>
<proteinExistence type="inferred from homology"/>
<dbReference type="FunFam" id="1.10.150.20:FF:000006">
    <property type="entry name" value="DNA ligase"/>
    <property type="match status" value="1"/>
</dbReference>
<dbReference type="SMART" id="SM00532">
    <property type="entry name" value="LIGANc"/>
    <property type="match status" value="1"/>
</dbReference>
<dbReference type="SUPFAM" id="SSF56091">
    <property type="entry name" value="DNA ligase/mRNA capping enzyme, catalytic domain"/>
    <property type="match status" value="1"/>
</dbReference>
<dbReference type="NCBIfam" id="TIGR00575">
    <property type="entry name" value="dnlj"/>
    <property type="match status" value="1"/>
</dbReference>
<dbReference type="InterPro" id="IPR001357">
    <property type="entry name" value="BRCT_dom"/>
</dbReference>
<keyword evidence="14" id="KW-0464">Manganese</keyword>
<dbReference type="InterPro" id="IPR018239">
    <property type="entry name" value="DNA_ligase_AS"/>
</dbReference>
<evidence type="ECO:0000256" key="6">
    <source>
        <dbReference type="ARBA" id="ARBA00022723"/>
    </source>
</evidence>
<dbReference type="Gene3D" id="3.30.470.30">
    <property type="entry name" value="DNA ligase/mRNA capping enzyme"/>
    <property type="match status" value="1"/>
</dbReference>
<evidence type="ECO:0000256" key="5">
    <source>
        <dbReference type="ARBA" id="ARBA00022705"/>
    </source>
</evidence>
<comment type="cofactor">
    <cofactor evidence="14">
        <name>Mg(2+)</name>
        <dbReference type="ChEBI" id="CHEBI:18420"/>
    </cofactor>
    <cofactor evidence="14">
        <name>Mn(2+)</name>
        <dbReference type="ChEBI" id="CHEBI:29035"/>
    </cofactor>
</comment>
<dbReference type="Proteomes" id="UP000185812">
    <property type="component" value="Unassembled WGS sequence"/>
</dbReference>
<protein>
    <recommendedName>
        <fullName evidence="3 14">DNA ligase</fullName>
        <ecNumber evidence="2 14">6.5.1.2</ecNumber>
    </recommendedName>
    <alternativeName>
        <fullName evidence="14">Polydeoxyribonucleotide synthase [NAD(+)]</fullName>
    </alternativeName>
</protein>
<feature type="binding site" evidence="14">
    <location>
        <position position="174"/>
    </location>
    <ligand>
        <name>NAD(+)</name>
        <dbReference type="ChEBI" id="CHEBI:57540"/>
    </ligand>
</feature>
<dbReference type="Gene3D" id="1.10.150.20">
    <property type="entry name" value="5' to 3' exonuclease, C-terminal subdomain"/>
    <property type="match status" value="2"/>
</dbReference>
<dbReference type="Pfam" id="PF00533">
    <property type="entry name" value="BRCT"/>
    <property type="match status" value="1"/>
</dbReference>
<evidence type="ECO:0000256" key="12">
    <source>
        <dbReference type="ARBA" id="ARBA00034005"/>
    </source>
</evidence>
<evidence type="ECO:0000256" key="2">
    <source>
        <dbReference type="ARBA" id="ARBA00012722"/>
    </source>
</evidence>
<dbReference type="STRING" id="633813.SAMN04488087_0426"/>
<evidence type="ECO:0000256" key="14">
    <source>
        <dbReference type="HAMAP-Rule" id="MF_01588"/>
    </source>
</evidence>
<comment type="function">
    <text evidence="1 14">DNA ligase that catalyzes the formation of phosphodiester linkages between 5'-phosphoryl and 3'-hydroxyl groups in double-stranded DNA using NAD as a coenzyme and as the energy source for the reaction. It is essential for DNA replication and repair of damaged DNA.</text>
</comment>
<dbReference type="Pfam" id="PF01653">
    <property type="entry name" value="DNA_ligase_aden"/>
    <property type="match status" value="1"/>
</dbReference>
<dbReference type="InterPro" id="IPR003583">
    <property type="entry name" value="Hlx-hairpin-Hlx_DNA-bd_motif"/>
</dbReference>
<keyword evidence="17" id="KW-1185">Reference proteome</keyword>
<dbReference type="SMART" id="SM00278">
    <property type="entry name" value="HhH1"/>
    <property type="match status" value="4"/>
</dbReference>
<dbReference type="Pfam" id="PF14520">
    <property type="entry name" value="HHH_5"/>
    <property type="match status" value="1"/>
</dbReference>
<dbReference type="PROSITE" id="PS50172">
    <property type="entry name" value="BRCT"/>
    <property type="match status" value="1"/>
</dbReference>
<dbReference type="SUPFAM" id="SSF52113">
    <property type="entry name" value="BRCT domain"/>
    <property type="match status" value="1"/>
</dbReference>
<dbReference type="SUPFAM" id="SSF47781">
    <property type="entry name" value="RuvA domain 2-like"/>
    <property type="match status" value="1"/>
</dbReference>
<dbReference type="FunFam" id="3.30.470.30:FF:000001">
    <property type="entry name" value="DNA ligase"/>
    <property type="match status" value="1"/>
</dbReference>
<dbReference type="InterPro" id="IPR013840">
    <property type="entry name" value="DNAligase_N"/>
</dbReference>
<dbReference type="InterPro" id="IPR010994">
    <property type="entry name" value="RuvA_2-like"/>
</dbReference>
<dbReference type="SUPFAM" id="SSF50249">
    <property type="entry name" value="Nucleic acid-binding proteins"/>
    <property type="match status" value="1"/>
</dbReference>
<sequence length="712" mass="79275">METRTAQPTAEARLLETTRALLQTVRQTNLEALDRNAAEALAGQLRNVLNQHAYRYYVLDRPLIPDADYDLLLQALRTLETRFPDLITPDSPTQRVGGPPLERFEKVRHPEPLLSLSNAFGEADVRAWYERCCRMLAEQLGQQVQPALTAELKIDGVAMALTYENGVLTVGATRGDGIEGENVTQNVRTIPAIPLRIPVDPAAGPAPVRLEVRGEVYMRKQDFERLNEQLQARGERPFANPRNAAAGSVRQLNPQVTAARPLSFFAYGVGPAEGADVPDSQYEVLQWLRQLGFPVNEHARRFAALEEVLAYCRYWTEHRDDLDYEIDGVVLKIDSRFYQTLLGTISNAPRWAIAYKFPAREAITRLLDIIVNVGRTGVVKPEAVLEPVEIGGVTVSQATLHNEDYVRTRDIRIGDLVVVIRAGDVIPQVVRPVVEARTGRERPWRMPERCPSCGSPLVRLPGEADYYCVASDCPAQFVRLLEHFASRDAMDIEGMGSRVARQLAESGLVRRLSDLYRLQLEDLLQLEGFAETRARNLLHAIEASKRRALSRLLFGLGIRHVGKTTAELLVQHFASIDELAAATVDRLAAIEGIGPITAESIVDWFRVEDNRQLVEELKALGVNTQRLPEEAPAAESPVRGKTFVLTGALPTLTRKEAEELIKKAGGRVASSVSRHTDYVVVGENPGSKYDRARQLGIPMLDEEELLRLLGMK</sequence>
<dbReference type="Pfam" id="PF12826">
    <property type="entry name" value="HHH_2"/>
    <property type="match status" value="1"/>
</dbReference>
<keyword evidence="4 14" id="KW-0436">Ligase</keyword>
<evidence type="ECO:0000259" key="15">
    <source>
        <dbReference type="PROSITE" id="PS50172"/>
    </source>
</evidence>